<name>A0A8S5PET5_9CAUD</name>
<proteinExistence type="predicted"/>
<protein>
    <submittedName>
        <fullName evidence="1">Putative amidoligase enzyme</fullName>
    </submittedName>
</protein>
<sequence>MKVTYNITDRKPFVKALEEITGAKAVYMKTPTYAYTVDYFTVTREGNLEFDDMADCEEIERVLEELDKKGFHCESAEYDECPPEINCEEPLEDCPPAYGVPETKPQCENVGLTVAMPLDKVLIGNLTNLLEAKGSLIKKALGISELPIAISEEQISFPWFSDGLDADTVKAYTNFIAALCKMSREQKRISNTEKAVENEKYAFRCFLLRLGFIGAEYKQDRKILLQNLSGSSAFRSGAKKEVADNEISE</sequence>
<dbReference type="EMBL" id="BK015396">
    <property type="protein sequence ID" value="DAE04889.1"/>
    <property type="molecule type" value="Genomic_DNA"/>
</dbReference>
<accession>A0A8S5PET5</accession>
<evidence type="ECO:0000313" key="1">
    <source>
        <dbReference type="EMBL" id="DAE04889.1"/>
    </source>
</evidence>
<reference evidence="1" key="1">
    <citation type="journal article" date="2021" name="Proc. Natl. Acad. Sci. U.S.A.">
        <title>A Catalog of Tens of Thousands of Viruses from Human Metagenomes Reveals Hidden Associations with Chronic Diseases.</title>
        <authorList>
            <person name="Tisza M.J."/>
            <person name="Buck C.B."/>
        </authorList>
    </citation>
    <scope>NUCLEOTIDE SEQUENCE</scope>
    <source>
        <strain evidence="1">CtPxx43</strain>
    </source>
</reference>
<organism evidence="1">
    <name type="scientific">Siphoviridae sp. ctPxx43</name>
    <dbReference type="NCBI Taxonomy" id="2825489"/>
    <lineage>
        <taxon>Viruses</taxon>
        <taxon>Duplodnaviria</taxon>
        <taxon>Heunggongvirae</taxon>
        <taxon>Uroviricota</taxon>
        <taxon>Caudoviricetes</taxon>
    </lineage>
</organism>